<keyword evidence="1" id="KW-0472">Membrane</keyword>
<comment type="caution">
    <text evidence="2">The sequence shown here is derived from an EMBL/GenBank/DDBJ whole genome shotgun (WGS) entry which is preliminary data.</text>
</comment>
<name>A0A369Z512_HAEPA</name>
<evidence type="ECO:0000256" key="1">
    <source>
        <dbReference type="SAM" id="Phobius"/>
    </source>
</evidence>
<feature type="transmembrane region" description="Helical" evidence="1">
    <location>
        <begin position="43"/>
        <end position="60"/>
    </location>
</feature>
<proteinExistence type="predicted"/>
<accession>A0A369Z512</accession>
<evidence type="ECO:0000313" key="2">
    <source>
        <dbReference type="EMBL" id="RDE99388.1"/>
    </source>
</evidence>
<dbReference type="InterPro" id="IPR011846">
    <property type="entry name" value="Cyd_oper_YbgE"/>
</dbReference>
<dbReference type="RefSeq" id="WP_014064910.1">
    <property type="nucleotide sequence ID" value="NZ_CP063112.1"/>
</dbReference>
<feature type="transmembrane region" description="Helical" evidence="1">
    <location>
        <begin position="12"/>
        <end position="31"/>
    </location>
</feature>
<organism evidence="2 3">
    <name type="scientific">Haemophilus parainfluenzae</name>
    <dbReference type="NCBI Taxonomy" id="729"/>
    <lineage>
        <taxon>Bacteria</taxon>
        <taxon>Pseudomonadati</taxon>
        <taxon>Pseudomonadota</taxon>
        <taxon>Gammaproteobacteria</taxon>
        <taxon>Pasteurellales</taxon>
        <taxon>Pasteurellaceae</taxon>
        <taxon>Haemophilus</taxon>
    </lineage>
</organism>
<dbReference type="Proteomes" id="UP000253910">
    <property type="component" value="Unassembled WGS sequence"/>
</dbReference>
<protein>
    <submittedName>
        <fullName evidence="2">Cyd operon protein YbgE</fullName>
    </submittedName>
</protein>
<feature type="transmembrane region" description="Helical" evidence="1">
    <location>
        <begin position="72"/>
        <end position="94"/>
    </location>
</feature>
<dbReference type="Pfam" id="PF09600">
    <property type="entry name" value="Cyd_oper_YbgE"/>
    <property type="match status" value="1"/>
</dbReference>
<dbReference type="AlphaFoldDB" id="A0A369Z512"/>
<keyword evidence="1" id="KW-1133">Transmembrane helix</keyword>
<keyword evidence="1" id="KW-0812">Transmembrane</keyword>
<dbReference type="NCBIfam" id="TIGR02112">
    <property type="entry name" value="cyd_oper_ybgE"/>
    <property type="match status" value="1"/>
</dbReference>
<reference evidence="2 3" key="1">
    <citation type="submission" date="2018-05" db="EMBL/GenBank/DDBJ databases">
        <title>Draft Genome Sequences for a Diverse set of 7 Haemophilus Species.</title>
        <authorList>
            <person name="Nichols M."/>
            <person name="Topaz N."/>
            <person name="Wang X."/>
            <person name="Wang X."/>
            <person name="Boxrud D."/>
        </authorList>
    </citation>
    <scope>NUCLEOTIDE SEQUENCE [LARGE SCALE GENOMIC DNA]</scope>
    <source>
        <strain evidence="2 3">C2008001710</strain>
    </source>
</reference>
<gene>
    <name evidence="2" type="ORF">DPV87_00775</name>
</gene>
<sequence>MINSLYQLSNKGSLRTLSFILALFLTAAFFLNLNQFSTALRTAHPAWILAIFWGLINLWIHGIGFDIRRAIWQLVFLPFIGYFTTIIAIVQHWFL</sequence>
<dbReference type="EMBL" id="QEPW01000001">
    <property type="protein sequence ID" value="RDE99388.1"/>
    <property type="molecule type" value="Genomic_DNA"/>
</dbReference>
<evidence type="ECO:0000313" key="3">
    <source>
        <dbReference type="Proteomes" id="UP000253910"/>
    </source>
</evidence>
<dbReference type="OMA" id="GMAILWI"/>